<proteinExistence type="predicted"/>
<dbReference type="AlphaFoldDB" id="A0A7X0SLD2"/>
<dbReference type="InterPro" id="IPR049500">
    <property type="entry name" value="Peptidase_M50B-like"/>
</dbReference>
<name>A0A7X0SLD2_9BACL</name>
<dbReference type="PANTHER" id="PTHR33979">
    <property type="entry name" value="OS02G0221600 PROTEIN"/>
    <property type="match status" value="1"/>
</dbReference>
<accession>A0A7X0SLD2</accession>
<keyword evidence="1" id="KW-0812">Transmembrane</keyword>
<gene>
    <name evidence="2" type="ORF">H7C18_08540</name>
</gene>
<keyword evidence="1" id="KW-1133">Transmembrane helix</keyword>
<dbReference type="RefSeq" id="WP_185128603.1">
    <property type="nucleotide sequence ID" value="NZ_JACJVO010000009.1"/>
</dbReference>
<dbReference type="EMBL" id="JACJVO010000009">
    <property type="protein sequence ID" value="MBB6730949.1"/>
    <property type="molecule type" value="Genomic_DNA"/>
</dbReference>
<reference evidence="2 3" key="1">
    <citation type="submission" date="2020-08" db="EMBL/GenBank/DDBJ databases">
        <title>Cohnella phylogeny.</title>
        <authorList>
            <person name="Dunlap C."/>
        </authorList>
    </citation>
    <scope>NUCLEOTIDE SEQUENCE [LARGE SCALE GENOMIC DNA]</scope>
    <source>
        <strain evidence="2 3">CBP 2801</strain>
    </source>
</reference>
<keyword evidence="1" id="KW-0472">Membrane</keyword>
<protein>
    <submittedName>
        <fullName evidence="2">M50 family metallopeptidase</fullName>
    </submittedName>
</protein>
<evidence type="ECO:0000313" key="3">
    <source>
        <dbReference type="Proteomes" id="UP000564644"/>
    </source>
</evidence>
<dbReference type="Proteomes" id="UP000564644">
    <property type="component" value="Unassembled WGS sequence"/>
</dbReference>
<comment type="caution">
    <text evidence="2">The sequence shown here is derived from an EMBL/GenBank/DDBJ whole genome shotgun (WGS) entry which is preliminary data.</text>
</comment>
<sequence length="240" mass="26599">MRKWLLTIVYLVVSVFLTRLIPFSSFFRNVDTMVHEFSHAVVTLLLSGQVLRIELHADHSGVTYSRLANSWSQLPVALAGYIGASVFSMLLFYLYYRGRLKTGLGLVSVIAILSLVLFVHSGFGFTWLLVFAALNSLAWRFASGVILRVYYLLLAFLTLEESAIGPFSLALYALQDSSRAGDATGLERATGMPALVWALLFVVVALICATRALSCFFKPQKQPAPVRSRFSSSSPFSKNR</sequence>
<feature type="transmembrane region" description="Helical" evidence="1">
    <location>
        <begin position="125"/>
        <end position="142"/>
    </location>
</feature>
<dbReference type="Pfam" id="PF13398">
    <property type="entry name" value="Peptidase_M50B"/>
    <property type="match status" value="1"/>
</dbReference>
<keyword evidence="3" id="KW-1185">Reference proteome</keyword>
<feature type="transmembrane region" description="Helical" evidence="1">
    <location>
        <begin position="149"/>
        <end position="174"/>
    </location>
</feature>
<evidence type="ECO:0000256" key="1">
    <source>
        <dbReference type="SAM" id="Phobius"/>
    </source>
</evidence>
<feature type="transmembrane region" description="Helical" evidence="1">
    <location>
        <begin position="103"/>
        <end position="119"/>
    </location>
</feature>
<evidence type="ECO:0000313" key="2">
    <source>
        <dbReference type="EMBL" id="MBB6730949.1"/>
    </source>
</evidence>
<dbReference type="PANTHER" id="PTHR33979:SF2">
    <property type="entry name" value="PEPTIDASE M50B-LIKE-DOMAIN-CONTAINING PROTEIN"/>
    <property type="match status" value="1"/>
</dbReference>
<feature type="transmembrane region" description="Helical" evidence="1">
    <location>
        <begin position="74"/>
        <end position="96"/>
    </location>
</feature>
<organism evidence="2 3">
    <name type="scientific">Cohnella zeiphila</name>
    <dbReference type="NCBI Taxonomy" id="2761120"/>
    <lineage>
        <taxon>Bacteria</taxon>
        <taxon>Bacillati</taxon>
        <taxon>Bacillota</taxon>
        <taxon>Bacilli</taxon>
        <taxon>Bacillales</taxon>
        <taxon>Paenibacillaceae</taxon>
        <taxon>Cohnella</taxon>
    </lineage>
</organism>
<feature type="transmembrane region" description="Helical" evidence="1">
    <location>
        <begin position="194"/>
        <end position="217"/>
    </location>
</feature>